<sequence length="349" mass="35145">MVHQNVARRPRGNVDLHKRYSSTRWSFYDVGLGACGKTNVNSDFIVALNSEQFGSGYPGTHCFKPITLTYKGKTATATIMDSCPGCPYGGLDLSRGLFKYFASEDEGIIYGDWSFADSAQEAITTSKHTVAAVTISAPNATLPTIIAAAGATPSANTTSTGSKNAPGTSATPENVSPSAIKVRPSASIVPQASTNASASANETANATAASSPPSTASSPSTTSSPSLTTSSPSTTSASSTASASPSTTTSPFTTSSFNVNPTTTSSSVISSSTAANYTSSIAAAKSSVANIASSLSSVAPSPTGSAGAALNATNANTTALIEDHLEAIIILLADLEKMIAAAGLGRDQD</sequence>
<protein>
    <submittedName>
        <fullName evidence="3">Uncharacterized protein</fullName>
    </submittedName>
</protein>
<proteinExistence type="predicted"/>
<evidence type="ECO:0000256" key="2">
    <source>
        <dbReference type="SAM" id="MobiDB-lite"/>
    </source>
</evidence>
<dbReference type="Gene3D" id="2.40.40.10">
    <property type="entry name" value="RlpA-like domain"/>
    <property type="match status" value="1"/>
</dbReference>
<accession>A0A8H7Y0E9</accession>
<dbReference type="InterPro" id="IPR036908">
    <property type="entry name" value="RlpA-like_sf"/>
</dbReference>
<keyword evidence="1" id="KW-0732">Signal</keyword>
<comment type="caution">
    <text evidence="3">The sequence shown here is derived from an EMBL/GenBank/DDBJ whole genome shotgun (WGS) entry which is preliminary data.</text>
</comment>
<dbReference type="PANTHER" id="PTHR31836:SF28">
    <property type="entry name" value="SRCR DOMAIN-CONTAINING PROTEIN-RELATED"/>
    <property type="match status" value="1"/>
</dbReference>
<evidence type="ECO:0000256" key="1">
    <source>
        <dbReference type="ARBA" id="ARBA00022729"/>
    </source>
</evidence>
<dbReference type="InterPro" id="IPR051477">
    <property type="entry name" value="Expansin_CellWall"/>
</dbReference>
<dbReference type="SUPFAM" id="SSF50685">
    <property type="entry name" value="Barwin-like endoglucanases"/>
    <property type="match status" value="1"/>
</dbReference>
<feature type="region of interest" description="Disordered" evidence="2">
    <location>
        <begin position="152"/>
        <end position="270"/>
    </location>
</feature>
<dbReference type="PANTHER" id="PTHR31836">
    <property type="match status" value="1"/>
</dbReference>
<reference evidence="3" key="1">
    <citation type="submission" date="2021-02" db="EMBL/GenBank/DDBJ databases">
        <title>Psilocybe cubensis genome.</title>
        <authorList>
            <person name="Mckernan K.J."/>
            <person name="Crawford S."/>
            <person name="Trippe A."/>
            <person name="Kane L.T."/>
            <person name="Mclaughlin S."/>
        </authorList>
    </citation>
    <scope>NUCLEOTIDE SEQUENCE [LARGE SCALE GENOMIC DNA]</scope>
    <source>
        <strain evidence="3">MGC-MH-2018</strain>
    </source>
</reference>
<name>A0A8H7Y0E9_PSICU</name>
<gene>
    <name evidence="3" type="ORF">JR316_003470</name>
</gene>
<feature type="compositionally biased region" description="Polar residues" evidence="2">
    <location>
        <begin position="153"/>
        <end position="177"/>
    </location>
</feature>
<organism evidence="3">
    <name type="scientific">Psilocybe cubensis</name>
    <name type="common">Psychedelic mushroom</name>
    <name type="synonym">Stropharia cubensis</name>
    <dbReference type="NCBI Taxonomy" id="181762"/>
    <lineage>
        <taxon>Eukaryota</taxon>
        <taxon>Fungi</taxon>
        <taxon>Dikarya</taxon>
        <taxon>Basidiomycota</taxon>
        <taxon>Agaricomycotina</taxon>
        <taxon>Agaricomycetes</taxon>
        <taxon>Agaricomycetidae</taxon>
        <taxon>Agaricales</taxon>
        <taxon>Agaricineae</taxon>
        <taxon>Strophariaceae</taxon>
        <taxon>Psilocybe</taxon>
    </lineage>
</organism>
<dbReference type="AlphaFoldDB" id="A0A8H7Y0E9"/>
<dbReference type="CDD" id="cd22191">
    <property type="entry name" value="DPBB_RlpA_EXP_N-like"/>
    <property type="match status" value="1"/>
</dbReference>
<dbReference type="EMBL" id="JAFIQS010000003">
    <property type="protein sequence ID" value="KAG5171385.1"/>
    <property type="molecule type" value="Genomic_DNA"/>
</dbReference>
<evidence type="ECO:0000313" key="3">
    <source>
        <dbReference type="EMBL" id="KAG5171385.1"/>
    </source>
</evidence>
<feature type="compositionally biased region" description="Low complexity" evidence="2">
    <location>
        <begin position="192"/>
        <end position="270"/>
    </location>
</feature>